<evidence type="ECO:0000259" key="6">
    <source>
        <dbReference type="PROSITE" id="PS50850"/>
    </source>
</evidence>
<dbReference type="RefSeq" id="WP_011487228.1">
    <property type="nucleotide sequence ID" value="NC_007951.1"/>
</dbReference>
<dbReference type="eggNOG" id="COG2223">
    <property type="taxonomic scope" value="Bacteria"/>
</dbReference>
<reference evidence="7 8" key="1">
    <citation type="journal article" date="2006" name="Proc. Natl. Acad. Sci. U.S.A.">
        <title>Burkholderia xenovorans LB400 harbors a multi-replicon, 9.73-Mbp genome shaped for versatility.</title>
        <authorList>
            <person name="Chain P.S."/>
            <person name="Denef V.J."/>
            <person name="Konstantinidis K.T."/>
            <person name="Vergez L.M."/>
            <person name="Agullo L."/>
            <person name="Reyes V.L."/>
            <person name="Hauser L."/>
            <person name="Cordova M."/>
            <person name="Gomez L."/>
            <person name="Gonzalez M."/>
            <person name="Land M."/>
            <person name="Lao V."/>
            <person name="Larimer F."/>
            <person name="LiPuma J.J."/>
            <person name="Mahenthiralingam E."/>
            <person name="Malfatti S.A."/>
            <person name="Marx C.J."/>
            <person name="Parnell J.J."/>
            <person name="Ramette A."/>
            <person name="Richardson P."/>
            <person name="Seeger M."/>
            <person name="Smith D."/>
            <person name="Spilker T."/>
            <person name="Sul W.J."/>
            <person name="Tsoi T.V."/>
            <person name="Ulrich L.E."/>
            <person name="Zhulin I.B."/>
            <person name="Tiedje J.M."/>
        </authorList>
    </citation>
    <scope>NUCLEOTIDE SEQUENCE [LARGE SCALE GENOMIC DNA]</scope>
    <source>
        <strain evidence="7 8">LB400</strain>
    </source>
</reference>
<dbReference type="GO" id="GO:0022857">
    <property type="term" value="F:transmembrane transporter activity"/>
    <property type="evidence" value="ECO:0007669"/>
    <property type="project" value="InterPro"/>
</dbReference>
<feature type="transmembrane region" description="Helical" evidence="5">
    <location>
        <begin position="169"/>
        <end position="191"/>
    </location>
</feature>
<dbReference type="KEGG" id="bxe:Bxe_A3527"/>
<dbReference type="InterPro" id="IPR050327">
    <property type="entry name" value="Proton-linked_MCT"/>
</dbReference>
<dbReference type="STRING" id="266265.Bxe_A3527"/>
<dbReference type="AlphaFoldDB" id="Q143M9"/>
<keyword evidence="3 5" id="KW-0472">Membrane</keyword>
<dbReference type="PATRIC" id="fig|266265.5.peg.938"/>
<evidence type="ECO:0000313" key="7">
    <source>
        <dbReference type="EMBL" id="ABE29460.1"/>
    </source>
</evidence>
<dbReference type="EMBL" id="CP000270">
    <property type="protein sequence ID" value="ABE29460.1"/>
    <property type="molecule type" value="Genomic_DNA"/>
</dbReference>
<dbReference type="OrthoDB" id="3573349at2"/>
<dbReference type="InterPro" id="IPR036259">
    <property type="entry name" value="MFS_trans_sf"/>
</dbReference>
<dbReference type="Pfam" id="PF07690">
    <property type="entry name" value="MFS_1"/>
    <property type="match status" value="1"/>
</dbReference>
<dbReference type="Proteomes" id="UP000001817">
    <property type="component" value="Chromosome 1"/>
</dbReference>
<dbReference type="PROSITE" id="PS50850">
    <property type="entry name" value="MFS"/>
    <property type="match status" value="1"/>
</dbReference>
<evidence type="ECO:0000256" key="1">
    <source>
        <dbReference type="ARBA" id="ARBA00022692"/>
    </source>
</evidence>
<feature type="region of interest" description="Disordered" evidence="4">
    <location>
        <begin position="406"/>
        <end position="428"/>
    </location>
</feature>
<feature type="transmembrane region" description="Helical" evidence="5">
    <location>
        <begin position="47"/>
        <end position="69"/>
    </location>
</feature>
<keyword evidence="1 5" id="KW-0812">Transmembrane</keyword>
<evidence type="ECO:0000313" key="8">
    <source>
        <dbReference type="Proteomes" id="UP000001817"/>
    </source>
</evidence>
<protein>
    <submittedName>
        <fullName evidence="7">Major facilitator superfamily (MFS) transporter</fullName>
    </submittedName>
</protein>
<dbReference type="PANTHER" id="PTHR11360">
    <property type="entry name" value="MONOCARBOXYLATE TRANSPORTER"/>
    <property type="match status" value="1"/>
</dbReference>
<dbReference type="Gene3D" id="1.20.1250.20">
    <property type="entry name" value="MFS general substrate transporter like domains"/>
    <property type="match status" value="1"/>
</dbReference>
<sequence length="428" mass="45028">MLHRKISRWWTAVAGALGAATGGGVIAVYVFGVFAKPISAEFGWSRATVSLGLTVFSIANGLGTVFLGVAMDRWGVKRTTMAMILLFGVSLASVSLLSPNLPAYLGVFAVVGFAAAAATIMPYALVVSVWFDRTRGWVLGLINAGTGLGGAIMPFYANYLLAHFGWRGGYLGVGIAVAVVPLLAMAFLVRLPEGFEENRLRDRLAAAKTAVPLHTIVRTSRHFWLLALAIFGISFATYGMLSQLTPMMLDRGVTPIVAAGVMSAASISSICSRLGAGAFLDRFFAPYVTAVIFILAAIGMLLVSGSHSVLLLTCGAVLLGLGLGAEGDLLTYLVSRYFSIYSFGSVTGAIWLTFAWGGASGIYLLNRSFDVTHSYKPAAYSFVAIVVLAAIAVSRLGPYRFPPAHKGSHASSSDSELGDETAGAVSRL</sequence>
<dbReference type="InterPro" id="IPR020846">
    <property type="entry name" value="MFS_dom"/>
</dbReference>
<dbReference type="SUPFAM" id="SSF103473">
    <property type="entry name" value="MFS general substrate transporter"/>
    <property type="match status" value="1"/>
</dbReference>
<proteinExistence type="predicted"/>
<feature type="transmembrane region" description="Helical" evidence="5">
    <location>
        <begin position="223"/>
        <end position="241"/>
    </location>
</feature>
<dbReference type="KEGG" id="bxb:DR64_1225"/>
<feature type="transmembrane region" description="Helical" evidence="5">
    <location>
        <begin position="137"/>
        <end position="157"/>
    </location>
</feature>
<dbReference type="InterPro" id="IPR011701">
    <property type="entry name" value="MFS"/>
</dbReference>
<evidence type="ECO:0000256" key="5">
    <source>
        <dbReference type="SAM" id="Phobius"/>
    </source>
</evidence>
<feature type="transmembrane region" description="Helical" evidence="5">
    <location>
        <begin position="12"/>
        <end position="35"/>
    </location>
</feature>
<dbReference type="PANTHER" id="PTHR11360:SF284">
    <property type="entry name" value="EG:103B4.3 PROTEIN-RELATED"/>
    <property type="match status" value="1"/>
</dbReference>
<feature type="transmembrane region" description="Helical" evidence="5">
    <location>
        <begin position="377"/>
        <end position="396"/>
    </location>
</feature>
<feature type="transmembrane region" description="Helical" evidence="5">
    <location>
        <begin position="81"/>
        <end position="98"/>
    </location>
</feature>
<evidence type="ECO:0000256" key="2">
    <source>
        <dbReference type="ARBA" id="ARBA00022989"/>
    </source>
</evidence>
<feature type="transmembrane region" description="Helical" evidence="5">
    <location>
        <begin position="309"/>
        <end position="333"/>
    </location>
</feature>
<feature type="transmembrane region" description="Helical" evidence="5">
    <location>
        <begin position="340"/>
        <end position="365"/>
    </location>
</feature>
<feature type="transmembrane region" description="Helical" evidence="5">
    <location>
        <begin position="253"/>
        <end position="271"/>
    </location>
</feature>
<feature type="transmembrane region" description="Helical" evidence="5">
    <location>
        <begin position="283"/>
        <end position="303"/>
    </location>
</feature>
<organism evidence="7 8">
    <name type="scientific">Paraburkholderia xenovorans (strain LB400)</name>
    <dbReference type="NCBI Taxonomy" id="266265"/>
    <lineage>
        <taxon>Bacteria</taxon>
        <taxon>Pseudomonadati</taxon>
        <taxon>Pseudomonadota</taxon>
        <taxon>Betaproteobacteria</taxon>
        <taxon>Burkholderiales</taxon>
        <taxon>Burkholderiaceae</taxon>
        <taxon>Paraburkholderia</taxon>
    </lineage>
</organism>
<keyword evidence="2 5" id="KW-1133">Transmembrane helix</keyword>
<evidence type="ECO:0000256" key="3">
    <source>
        <dbReference type="ARBA" id="ARBA00023136"/>
    </source>
</evidence>
<gene>
    <name evidence="7" type="ORF">Bxe_A3527</name>
</gene>
<evidence type="ECO:0000256" key="4">
    <source>
        <dbReference type="SAM" id="MobiDB-lite"/>
    </source>
</evidence>
<keyword evidence="8" id="KW-1185">Reference proteome</keyword>
<accession>Q143M9</accession>
<feature type="transmembrane region" description="Helical" evidence="5">
    <location>
        <begin position="104"/>
        <end position="125"/>
    </location>
</feature>
<name>Q143M9_PARXL</name>
<feature type="domain" description="Major facilitator superfamily (MFS) profile" evidence="6">
    <location>
        <begin position="11"/>
        <end position="401"/>
    </location>
</feature>